<evidence type="ECO:0000256" key="26">
    <source>
        <dbReference type="ARBA" id="ARBA00029720"/>
    </source>
</evidence>
<evidence type="ECO:0000256" key="19">
    <source>
        <dbReference type="ARBA" id="ARBA00023136"/>
    </source>
</evidence>
<dbReference type="InterPro" id="IPR027417">
    <property type="entry name" value="P-loop_NTPase"/>
</dbReference>
<dbReference type="InterPro" id="IPR003439">
    <property type="entry name" value="ABC_transporter-like_ATP-bd"/>
</dbReference>
<dbReference type="InterPro" id="IPR003593">
    <property type="entry name" value="AAA+_ATPase"/>
</dbReference>
<dbReference type="PROSITE" id="PS50893">
    <property type="entry name" value="ABC_TRANSPORTER_2"/>
    <property type="match status" value="2"/>
</dbReference>
<keyword evidence="10 32" id="KW-0597">Phosphoprotein</keyword>
<dbReference type="Pfam" id="PF14396">
    <property type="entry name" value="CFTR_R"/>
    <property type="match status" value="1"/>
</dbReference>
<evidence type="ECO:0000256" key="6">
    <source>
        <dbReference type="ARBA" id="ARBA00012195"/>
    </source>
</evidence>
<feature type="region of interest" description="Disordered" evidence="33">
    <location>
        <begin position="725"/>
        <end position="746"/>
    </location>
</feature>
<dbReference type="InterPro" id="IPR011527">
    <property type="entry name" value="ABC1_TM_dom"/>
</dbReference>
<evidence type="ECO:0000256" key="10">
    <source>
        <dbReference type="ARBA" id="ARBA00022553"/>
    </source>
</evidence>
<evidence type="ECO:0000256" key="29">
    <source>
        <dbReference type="ARBA" id="ARBA00034073"/>
    </source>
</evidence>
<evidence type="ECO:0000256" key="7">
    <source>
        <dbReference type="ARBA" id="ARBA00016668"/>
    </source>
</evidence>
<feature type="compositionally biased region" description="Acidic residues" evidence="33">
    <location>
        <begin position="1613"/>
        <end position="1624"/>
    </location>
</feature>
<comment type="similarity">
    <text evidence="5 32">Belongs to the ABC transporter superfamily. ABCC family. CFTR transporter (TC 3.A.1.202) subfamily.</text>
</comment>
<evidence type="ECO:0000256" key="3">
    <source>
        <dbReference type="ARBA" id="ARBA00004477"/>
    </source>
</evidence>
<feature type="domain" description="ABC transmembrane type-1" evidence="35">
    <location>
        <begin position="95"/>
        <end position="350"/>
    </location>
</feature>
<dbReference type="Proteomes" id="UP001166093">
    <property type="component" value="Unassembled WGS sequence"/>
</dbReference>
<evidence type="ECO:0000256" key="21">
    <source>
        <dbReference type="ARBA" id="ARBA00023180"/>
    </source>
</evidence>
<keyword evidence="11 32" id="KW-0812">Transmembrane</keyword>
<sequence>KFCLHLHCIYFFVDSWPSAILRKGYRQRLEISDIYKVSSCDSADTLSEKLEREWDRELATSKKNPSLFKAVRRCFFWQFVFYGILLYLGEASKSVQPQLLGRIIASYDPAHEEERQMGFYLAFGLSLLFIARIFLLHPAIFGLHRLGMQIRIALFSLIYKKTLKVSSKVLDTISTGQLISLMSNNLNKFDEGLALAHFVWIAPLQCILLMGFIWELIGASAFSALAALTLLAIIQACLAQRMEHYRTKRAGKINERLVITSEVIENLHSVKAYGWEEAMEKIIDAIRQAEVKLTRKTAYLRYFNSAAFFFSAFLAVIVSVVPFALSHGIILRRIFTTLSYCMILRMTITRQFPGSVQMWYDSLRVIQRIEDFLKKNEYKALDYNLSATEVEMVNVTASWDEAIGGLFEKVKQQSDIPNGEDSLFFSNYSLYITPVLRNISLHLEKGKMLAVAGSTGSGKSSLLMMIMGELEPSEGFTKHSGRISFSPQMSWIIPGTIKENIIFGLSYDEYRYTSVVKACQLEEDLAVLPEKDGTVLGDGGVTLSGGQRARISLARAVYKDADLYLLDSPFSHLDILTEKDIFERCICTLVANKTRILVTSKLEHLKKADKILLLHNGQCYFYGTFTELQSQKPDFSSLLMGLQAYDNFSAERRTSILTETLRRCSVDSEAGFRADPVRQSFKQPGAELNEKRKSSLIINPLTAGRKFSSVGEDTLSETVERKLSFVPDSEPGEGGIPRSNLLNTDPTIRGQRRQSVLAFMTGAQKQGHQARRNSIFQQRMSIAPQSSLATELDIYARRLSKDNSFDVSEDIDEEDLKECFTEDHEGCNERTAWSTYLRYVTSNRNLVLVLIFILVVFIIEVGGSLFGIFVVTEWIRQNKTVGNASAPVHQAVIVTRTSAYYIIYIYVATAESLLALGFFRGLPLVHTLITVSKSLHKKMLESVLRAQMSVLNTMKTGRIINRFTKDIAVIDDMLPLVIFDVVQLVLIVMGAMLVVSVMEPYVFLAAIPVIVAFVMLRAYFLHTSQQLKQLESEARSPIFSHLITSLKGLWSIRAFGRQAYFETLFHKALNVHTANWFLYLSTLRWFQMRIDMIFVIFFIVAAFVSVGTNGIGEGKVGIIMTLAMNIMSTLQWAVNSSIAMDSLMRSVSRILKFIDLPQEALKICDKQKSSKPESLVIENPHTGQEWPSAGQMTVSNLTAKYTEGGRNILENLSFSVNAGHRLGVLGRTGSGKSTLLSALLRLVSANGDITIDGVSWNSVPLQEWRKAFGVLPQKVFIFSGTFRKNLDPHGKWSDEELWRVTEERDTPAVAMLAVAQGNLAVVTQAVTWCPTTVATLAAAMLGTPAVATLAAAMLGTPAVATLSTLDVDVLPSATGVAAAEVRPVFALLTEAGGSSSPFATRDVRGSFPYCSGDYSSSSLFATGNGNSSPSGTRASRTSLSGTLQAAPSSLAIPSGKGRSSPSFVGLKSVIEQFPDKLDFVLVDGGYVLSNGHKQLMCLARSILSKAKILLLDEPSAHLDPITFQIIRKTLKHAFANCTVMLSEHRLEAMLECQSFLVIEGSSVKPYDTIQKLLNESSLLKQAISSAERVNFFRLHRRNSSKRKPRPKITALQEEAEEDIQDTRL</sequence>
<feature type="transmembrane region" description="Helical" evidence="32">
    <location>
        <begin position="1092"/>
        <end position="1112"/>
    </location>
</feature>
<keyword evidence="19 32" id="KW-0472">Membrane</keyword>
<evidence type="ECO:0000256" key="17">
    <source>
        <dbReference type="ARBA" id="ARBA00022989"/>
    </source>
</evidence>
<feature type="transmembrane region" description="Helical" evidence="32">
    <location>
        <begin position="302"/>
        <end position="324"/>
    </location>
</feature>
<evidence type="ECO:0000313" key="36">
    <source>
        <dbReference type="EMBL" id="MBN3281526.1"/>
    </source>
</evidence>
<evidence type="ECO:0000313" key="37">
    <source>
        <dbReference type="Proteomes" id="UP001166093"/>
    </source>
</evidence>
<dbReference type="SUPFAM" id="SSF90123">
    <property type="entry name" value="ABC transporter transmembrane region"/>
    <property type="match status" value="2"/>
</dbReference>
<evidence type="ECO:0000256" key="13">
    <source>
        <dbReference type="ARBA" id="ARBA00022741"/>
    </source>
</evidence>
<dbReference type="InterPro" id="IPR017871">
    <property type="entry name" value="ABC_transporter-like_CS"/>
</dbReference>
<feature type="transmembrane region" description="Helical" evidence="32">
    <location>
        <begin position="119"/>
        <end position="141"/>
    </location>
</feature>
<keyword evidence="8 32" id="KW-0813">Transport</keyword>
<accession>A0ABS2Y5N3</accession>
<dbReference type="InterPro" id="IPR009147">
    <property type="entry name" value="CFTR/ABCC7"/>
</dbReference>
<comment type="catalytic activity">
    <reaction evidence="30">
        <text>hydrogencarbonate(in) = hydrogencarbonate(out)</text>
        <dbReference type="Rhea" id="RHEA:28695"/>
        <dbReference type="ChEBI" id="CHEBI:17544"/>
    </reaction>
</comment>
<feature type="domain" description="ABC transporter" evidence="34">
    <location>
        <begin position="1192"/>
        <end position="1585"/>
    </location>
</feature>
<keyword evidence="22 32" id="KW-0868">Chloride</keyword>
<comment type="caution">
    <text evidence="36">The sequence shown here is derived from an EMBL/GenBank/DDBJ whole genome shotgun (WGS) entry which is preliminary data.</text>
</comment>
<gene>
    <name evidence="36" type="primary">Cftr_1</name>
    <name evidence="36" type="ORF">GTO93_0000787</name>
</gene>
<evidence type="ECO:0000256" key="8">
    <source>
        <dbReference type="ARBA" id="ARBA00022448"/>
    </source>
</evidence>
<keyword evidence="13 32" id="KW-0547">Nucleotide-binding</keyword>
<feature type="non-terminal residue" evidence="36">
    <location>
        <position position="1624"/>
    </location>
</feature>
<comment type="catalytic activity">
    <reaction evidence="29 32">
        <text>ATP + H2O + closed Cl(-) channel = ADP + phosphate + open Cl(-) channel.</text>
        <dbReference type="EC" id="5.6.1.6"/>
    </reaction>
</comment>
<evidence type="ECO:0000256" key="27">
    <source>
        <dbReference type="ARBA" id="ARBA00031358"/>
    </source>
</evidence>
<evidence type="ECO:0000256" key="12">
    <source>
        <dbReference type="ARBA" id="ARBA00022737"/>
    </source>
</evidence>
<keyword evidence="20 32" id="KW-0869">Chloride channel</keyword>
<keyword evidence="23" id="KW-0413">Isomerase</keyword>
<comment type="catalytic activity">
    <reaction evidence="25">
        <text>chloride(in) = chloride(out)</text>
        <dbReference type="Rhea" id="RHEA:29823"/>
        <dbReference type="ChEBI" id="CHEBI:17996"/>
    </reaction>
</comment>
<reference evidence="36" key="1">
    <citation type="journal article" date="2021" name="Cell">
        <title>Tracing the genetic footprints of vertebrate landing in non-teleost ray-finned fishes.</title>
        <authorList>
            <person name="Bi X."/>
            <person name="Wang K."/>
            <person name="Yang L."/>
            <person name="Pan H."/>
            <person name="Jiang H."/>
            <person name="Wei Q."/>
            <person name="Fang M."/>
            <person name="Yu H."/>
            <person name="Zhu C."/>
            <person name="Cai Y."/>
            <person name="He Y."/>
            <person name="Gan X."/>
            <person name="Zeng H."/>
            <person name="Yu D."/>
            <person name="Zhu Y."/>
            <person name="Jiang H."/>
            <person name="Qiu Q."/>
            <person name="Yang H."/>
            <person name="Zhang Y.E."/>
            <person name="Wang W."/>
            <person name="Zhu M."/>
            <person name="He S."/>
            <person name="Zhang G."/>
        </authorList>
    </citation>
    <scope>NUCLEOTIDE SEQUENCE</scope>
    <source>
        <strain evidence="36">Pddl_001</strain>
    </source>
</reference>
<feature type="transmembrane region" description="Helical" evidence="32">
    <location>
        <begin position="846"/>
        <end position="871"/>
    </location>
</feature>
<evidence type="ECO:0000256" key="22">
    <source>
        <dbReference type="ARBA" id="ARBA00023214"/>
    </source>
</evidence>
<keyword evidence="18 32" id="KW-0406">Ion transport</keyword>
<keyword evidence="24 32" id="KW-0407">Ion channel</keyword>
<evidence type="ECO:0000256" key="16">
    <source>
        <dbReference type="ARBA" id="ARBA00022840"/>
    </source>
</evidence>
<feature type="non-terminal residue" evidence="36">
    <location>
        <position position="1"/>
    </location>
</feature>
<feature type="transmembrane region" description="Helical" evidence="32">
    <location>
        <begin position="220"/>
        <end position="239"/>
    </location>
</feature>
<keyword evidence="37" id="KW-1185">Reference proteome</keyword>
<feature type="region of interest" description="Disordered" evidence="33">
    <location>
        <begin position="1598"/>
        <end position="1624"/>
    </location>
</feature>
<dbReference type="SMART" id="SM00382">
    <property type="entry name" value="AAA"/>
    <property type="match status" value="2"/>
</dbReference>
<evidence type="ECO:0000256" key="11">
    <source>
        <dbReference type="ARBA" id="ARBA00022692"/>
    </source>
</evidence>
<feature type="transmembrane region" description="Helical" evidence="32">
    <location>
        <begin position="973"/>
        <end position="995"/>
    </location>
</feature>
<feature type="domain" description="ABC transporter" evidence="34">
    <location>
        <begin position="418"/>
        <end position="641"/>
    </location>
</feature>
<keyword evidence="15" id="KW-0256">Endoplasmic reticulum</keyword>
<comment type="function">
    <text evidence="32">Epithelial ion channel that plays an important role in the regulation of epithelial ion and water transport and fluid homeostasis. Mediates the transport of chloride ions across the cell membrane. Possesses an intrinsic ATPase activity and utilizes ATP to gate its channel; the passive flow of anions through the channel is gated by cycles of ATP binding and hydrolysis by the ATP-binding domains. The ion channel is also permeable to HCO(3)(-); selectivity depends on the extracellular chloride concentration. Exerts its function also by modulating the activity of other ion channels and transporters. Contributes to the regulation of the pH and the ion content of the epithelial fluid layer.</text>
</comment>
<comment type="catalytic activity">
    <reaction evidence="31">
        <text>ATP + H2O = ADP + phosphate + H(+)</text>
        <dbReference type="Rhea" id="RHEA:13065"/>
        <dbReference type="ChEBI" id="CHEBI:15377"/>
        <dbReference type="ChEBI" id="CHEBI:15378"/>
        <dbReference type="ChEBI" id="CHEBI:30616"/>
        <dbReference type="ChEBI" id="CHEBI:43474"/>
        <dbReference type="ChEBI" id="CHEBI:456216"/>
    </reaction>
    <physiologicalReaction direction="left-to-right" evidence="31">
        <dbReference type="Rhea" id="RHEA:13066"/>
    </physiologicalReaction>
</comment>
<evidence type="ECO:0000256" key="2">
    <source>
        <dbReference type="ARBA" id="ARBA00004424"/>
    </source>
</evidence>
<evidence type="ECO:0000256" key="9">
    <source>
        <dbReference type="ARBA" id="ARBA00022475"/>
    </source>
</evidence>
<keyword evidence="9" id="KW-1003">Cell membrane</keyword>
<feature type="transmembrane region" description="Helical" evidence="32">
    <location>
        <begin position="899"/>
        <end position="919"/>
    </location>
</feature>
<dbReference type="Gene3D" id="3.40.50.300">
    <property type="entry name" value="P-loop containing nucleotide triphosphate hydrolases"/>
    <property type="match status" value="3"/>
</dbReference>
<evidence type="ECO:0000256" key="32">
    <source>
        <dbReference type="RuleBase" id="RU362037"/>
    </source>
</evidence>
<evidence type="ECO:0000259" key="35">
    <source>
        <dbReference type="PROSITE" id="PS50929"/>
    </source>
</evidence>
<dbReference type="PANTHER" id="PTHR24223">
    <property type="entry name" value="ATP-BINDING CASSETTE SUB-FAMILY C"/>
    <property type="match status" value="1"/>
</dbReference>
<feature type="transmembrane region" description="Helical" evidence="32">
    <location>
        <begin position="1001"/>
        <end position="1020"/>
    </location>
</feature>
<dbReference type="PANTHER" id="PTHR24223:SF19">
    <property type="entry name" value="CYSTIC FIBROSIS TRANSMEMBRANE CONDUCTANCE REGULATOR"/>
    <property type="match status" value="1"/>
</dbReference>
<evidence type="ECO:0000256" key="31">
    <source>
        <dbReference type="ARBA" id="ARBA00048778"/>
    </source>
</evidence>
<evidence type="ECO:0000256" key="23">
    <source>
        <dbReference type="ARBA" id="ARBA00023235"/>
    </source>
</evidence>
<keyword evidence="12" id="KW-0677">Repeat</keyword>
<dbReference type="PRINTS" id="PR01851">
    <property type="entry name" value="CYSFIBREGLTR"/>
</dbReference>
<dbReference type="InterPro" id="IPR025837">
    <property type="entry name" value="CFTR_reg_dom"/>
</dbReference>
<proteinExistence type="inferred from homology"/>
<evidence type="ECO:0000256" key="24">
    <source>
        <dbReference type="ARBA" id="ARBA00023303"/>
    </source>
</evidence>
<evidence type="ECO:0000259" key="34">
    <source>
        <dbReference type="PROSITE" id="PS50893"/>
    </source>
</evidence>
<dbReference type="Gene3D" id="1.20.1560.10">
    <property type="entry name" value="ABC transporter type 1, transmembrane domain"/>
    <property type="match status" value="2"/>
</dbReference>
<evidence type="ECO:0000256" key="20">
    <source>
        <dbReference type="ARBA" id="ARBA00023173"/>
    </source>
</evidence>
<protein>
    <recommendedName>
        <fullName evidence="7 32">Cystic fibrosis transmembrane conductance regulator</fullName>
        <ecNumber evidence="6 32">5.6.1.6</ecNumber>
    </recommendedName>
    <alternativeName>
        <fullName evidence="26 32">ATP-binding cassette sub-family C member 7</fullName>
    </alternativeName>
    <alternativeName>
        <fullName evidence="27 32">Channel conductance-controlling ATPase</fullName>
    </alternativeName>
    <alternativeName>
        <fullName evidence="28 32">cAMP-dependent chloride channel</fullName>
    </alternativeName>
</protein>
<dbReference type="Pfam" id="PF00005">
    <property type="entry name" value="ABC_tran"/>
    <property type="match status" value="3"/>
</dbReference>
<evidence type="ECO:0000256" key="5">
    <source>
        <dbReference type="ARBA" id="ARBA00009118"/>
    </source>
</evidence>
<evidence type="ECO:0000256" key="15">
    <source>
        <dbReference type="ARBA" id="ARBA00022824"/>
    </source>
</evidence>
<evidence type="ECO:0000256" key="1">
    <source>
        <dbReference type="ARBA" id="ARBA00004195"/>
    </source>
</evidence>
<dbReference type="EC" id="5.6.1.6" evidence="6 32"/>
<evidence type="ECO:0000256" key="25">
    <source>
        <dbReference type="ARBA" id="ARBA00024167"/>
    </source>
</evidence>
<dbReference type="PROSITE" id="PS00211">
    <property type="entry name" value="ABC_TRANSPORTER_1"/>
    <property type="match status" value="1"/>
</dbReference>
<organism evidence="36 37">
    <name type="scientific">Polyodon spathula</name>
    <name type="common">North American paddlefish</name>
    <name type="synonym">Squalus spathula</name>
    <dbReference type="NCBI Taxonomy" id="7913"/>
    <lineage>
        <taxon>Eukaryota</taxon>
        <taxon>Metazoa</taxon>
        <taxon>Chordata</taxon>
        <taxon>Craniata</taxon>
        <taxon>Vertebrata</taxon>
        <taxon>Euteleostomi</taxon>
        <taxon>Actinopterygii</taxon>
        <taxon>Chondrostei</taxon>
        <taxon>Acipenseriformes</taxon>
        <taxon>Polyodontidae</taxon>
        <taxon>Polyodon</taxon>
    </lineage>
</organism>
<dbReference type="InterPro" id="IPR050173">
    <property type="entry name" value="ABC_transporter_C-like"/>
</dbReference>
<comment type="subcellular location">
    <subcellularLocation>
        <location evidence="2">Apical cell membrane</location>
        <topology evidence="2">Multi-pass membrane protein</topology>
    </subcellularLocation>
    <subcellularLocation>
        <location evidence="32">Cell membrane</location>
        <topology evidence="32">Multi-pass membrane protein</topology>
    </subcellularLocation>
    <subcellularLocation>
        <location evidence="4">Early endosome membrane</location>
        <topology evidence="4">Multi-pass membrane protein</topology>
    </subcellularLocation>
    <subcellularLocation>
        <location evidence="3">Endoplasmic reticulum membrane</location>
        <topology evidence="3">Multi-pass membrane protein</topology>
    </subcellularLocation>
    <subcellularLocation>
        <location evidence="1">Recycling endosome membrane</location>
        <topology evidence="1">Multi-pass membrane protein</topology>
    </subcellularLocation>
</comment>
<name>A0ABS2Y5N3_POLSP</name>
<dbReference type="InterPro" id="IPR036640">
    <property type="entry name" value="ABC1_TM_sf"/>
</dbReference>
<evidence type="ECO:0000256" key="18">
    <source>
        <dbReference type="ARBA" id="ARBA00023065"/>
    </source>
</evidence>
<evidence type="ECO:0000256" key="4">
    <source>
        <dbReference type="ARBA" id="ARBA00004520"/>
    </source>
</evidence>
<feature type="domain" description="ABC transmembrane type-1" evidence="35">
    <location>
        <begin position="847"/>
        <end position="1142"/>
    </location>
</feature>
<dbReference type="NCBIfam" id="TIGR01271">
    <property type="entry name" value="CFTR_protein"/>
    <property type="match status" value="1"/>
</dbReference>
<feature type="transmembrane region" description="Helical" evidence="32">
    <location>
        <begin position="70"/>
        <end position="89"/>
    </location>
</feature>
<feature type="transmembrane region" description="Helical" evidence="32">
    <location>
        <begin position="192"/>
        <end position="214"/>
    </location>
</feature>
<keyword evidence="17 32" id="KW-1133">Transmembrane helix</keyword>
<keyword evidence="21" id="KW-0325">Glycoprotein</keyword>
<evidence type="ECO:0000256" key="14">
    <source>
        <dbReference type="ARBA" id="ARBA00022753"/>
    </source>
</evidence>
<dbReference type="PROSITE" id="PS50929">
    <property type="entry name" value="ABC_TM1F"/>
    <property type="match status" value="2"/>
</dbReference>
<keyword evidence="16 32" id="KW-0067">ATP-binding</keyword>
<dbReference type="EMBL" id="JAAWVQ010109532">
    <property type="protein sequence ID" value="MBN3281526.1"/>
    <property type="molecule type" value="Genomic_DNA"/>
</dbReference>
<evidence type="ECO:0000256" key="28">
    <source>
        <dbReference type="ARBA" id="ARBA00033163"/>
    </source>
</evidence>
<keyword evidence="14" id="KW-0967">Endosome</keyword>
<dbReference type="SUPFAM" id="SSF52540">
    <property type="entry name" value="P-loop containing nucleoside triphosphate hydrolases"/>
    <property type="match status" value="2"/>
</dbReference>
<evidence type="ECO:0000256" key="30">
    <source>
        <dbReference type="ARBA" id="ARBA00044653"/>
    </source>
</evidence>
<dbReference type="Pfam" id="PF00664">
    <property type="entry name" value="ABC_membrane"/>
    <property type="match status" value="2"/>
</dbReference>
<feature type="transmembrane region" description="Helical" evidence="32">
    <location>
        <begin position="1118"/>
        <end position="1140"/>
    </location>
</feature>
<evidence type="ECO:0000256" key="33">
    <source>
        <dbReference type="SAM" id="MobiDB-lite"/>
    </source>
</evidence>